<name>A0A0D0ANQ4_9AGAM</name>
<feature type="transmembrane region" description="Helical" evidence="1">
    <location>
        <begin position="82"/>
        <end position="108"/>
    </location>
</feature>
<evidence type="ECO:0000256" key="1">
    <source>
        <dbReference type="SAM" id="Phobius"/>
    </source>
</evidence>
<organism evidence="2 3">
    <name type="scientific">Suillus luteus UH-Slu-Lm8-n1</name>
    <dbReference type="NCBI Taxonomy" id="930992"/>
    <lineage>
        <taxon>Eukaryota</taxon>
        <taxon>Fungi</taxon>
        <taxon>Dikarya</taxon>
        <taxon>Basidiomycota</taxon>
        <taxon>Agaricomycotina</taxon>
        <taxon>Agaricomycetes</taxon>
        <taxon>Agaricomycetidae</taxon>
        <taxon>Boletales</taxon>
        <taxon>Suillineae</taxon>
        <taxon>Suillaceae</taxon>
        <taxon>Suillus</taxon>
    </lineage>
</organism>
<keyword evidence="3" id="KW-1185">Reference proteome</keyword>
<reference evidence="2 3" key="1">
    <citation type="submission" date="2014-04" db="EMBL/GenBank/DDBJ databases">
        <authorList>
            <consortium name="DOE Joint Genome Institute"/>
            <person name="Kuo A."/>
            <person name="Ruytinx J."/>
            <person name="Rineau F."/>
            <person name="Colpaert J."/>
            <person name="Kohler A."/>
            <person name="Nagy L.G."/>
            <person name="Floudas D."/>
            <person name="Copeland A."/>
            <person name="Barry K.W."/>
            <person name="Cichocki N."/>
            <person name="Veneault-Fourrey C."/>
            <person name="LaButti K."/>
            <person name="Lindquist E.A."/>
            <person name="Lipzen A."/>
            <person name="Lundell T."/>
            <person name="Morin E."/>
            <person name="Murat C."/>
            <person name="Sun H."/>
            <person name="Tunlid A."/>
            <person name="Henrissat B."/>
            <person name="Grigoriev I.V."/>
            <person name="Hibbett D.S."/>
            <person name="Martin F."/>
            <person name="Nordberg H.P."/>
            <person name="Cantor M.N."/>
            <person name="Hua S.X."/>
        </authorList>
    </citation>
    <scope>NUCLEOTIDE SEQUENCE [LARGE SCALE GENOMIC DNA]</scope>
    <source>
        <strain evidence="2 3">UH-Slu-Lm8-n1</strain>
    </source>
</reference>
<keyword evidence="1" id="KW-0472">Membrane</keyword>
<reference evidence="3" key="2">
    <citation type="submission" date="2015-01" db="EMBL/GenBank/DDBJ databases">
        <title>Evolutionary Origins and Diversification of the Mycorrhizal Mutualists.</title>
        <authorList>
            <consortium name="DOE Joint Genome Institute"/>
            <consortium name="Mycorrhizal Genomics Consortium"/>
            <person name="Kohler A."/>
            <person name="Kuo A."/>
            <person name="Nagy L.G."/>
            <person name="Floudas D."/>
            <person name="Copeland A."/>
            <person name="Barry K.W."/>
            <person name="Cichocki N."/>
            <person name="Veneault-Fourrey C."/>
            <person name="LaButti K."/>
            <person name="Lindquist E.A."/>
            <person name="Lipzen A."/>
            <person name="Lundell T."/>
            <person name="Morin E."/>
            <person name="Murat C."/>
            <person name="Riley R."/>
            <person name="Ohm R."/>
            <person name="Sun H."/>
            <person name="Tunlid A."/>
            <person name="Henrissat B."/>
            <person name="Grigoriev I.V."/>
            <person name="Hibbett D.S."/>
            <person name="Martin F."/>
        </authorList>
    </citation>
    <scope>NUCLEOTIDE SEQUENCE [LARGE SCALE GENOMIC DNA]</scope>
    <source>
        <strain evidence="3">UH-Slu-Lm8-n1</strain>
    </source>
</reference>
<dbReference type="EMBL" id="KN835901">
    <property type="protein sequence ID" value="KIK33628.1"/>
    <property type="molecule type" value="Genomic_DNA"/>
</dbReference>
<proteinExistence type="predicted"/>
<accession>A0A0D0ANQ4</accession>
<dbReference type="Proteomes" id="UP000054485">
    <property type="component" value="Unassembled WGS sequence"/>
</dbReference>
<feature type="transmembrane region" description="Helical" evidence="1">
    <location>
        <begin position="137"/>
        <end position="160"/>
    </location>
</feature>
<protein>
    <submittedName>
        <fullName evidence="2">Uncharacterized protein</fullName>
    </submittedName>
</protein>
<gene>
    <name evidence="2" type="ORF">CY34DRAFT_813497</name>
</gene>
<feature type="transmembrane region" description="Helical" evidence="1">
    <location>
        <begin position="34"/>
        <end position="62"/>
    </location>
</feature>
<evidence type="ECO:0000313" key="2">
    <source>
        <dbReference type="EMBL" id="KIK33628.1"/>
    </source>
</evidence>
<evidence type="ECO:0000313" key="3">
    <source>
        <dbReference type="Proteomes" id="UP000054485"/>
    </source>
</evidence>
<keyword evidence="1" id="KW-0812">Transmembrane</keyword>
<dbReference type="OrthoDB" id="2681415at2759"/>
<dbReference type="HOGENOM" id="CLU_057751_2_0_1"/>
<dbReference type="AlphaFoldDB" id="A0A0D0ANQ4"/>
<sequence>MFLAQQCVEEVVDVILGVILIARLHAMYQRSRKVLIILVVTFLAVRIANAVMVILIMIPISSEEFILSGTYQCTFDYEGDTMLLGIMTWILALAWEVLALCLAVWIAVKHFRGLRQHSTRDTTGDCFTMLMKTHVSYFASFVCISCFKISLFSPTLLAVGPSVADFRMHS</sequence>
<dbReference type="InParanoid" id="A0A0D0ANQ4"/>
<keyword evidence="1" id="KW-1133">Transmembrane helix</keyword>